<evidence type="ECO:0000313" key="14">
    <source>
        <dbReference type="EMBL" id="HGN36889.1"/>
    </source>
</evidence>
<comment type="function">
    <text evidence="11">Catalyzes the ATP-dependent phosphorylation of L-homoserine to L-homoserine phosphate.</text>
</comment>
<dbReference type="PRINTS" id="PR00958">
    <property type="entry name" value="HOMSERKINASE"/>
</dbReference>
<evidence type="ECO:0000256" key="1">
    <source>
        <dbReference type="ARBA" id="ARBA00005015"/>
    </source>
</evidence>
<keyword evidence="5 11" id="KW-0028">Amino-acid biosynthesis</keyword>
<evidence type="ECO:0000256" key="3">
    <source>
        <dbReference type="ARBA" id="ARBA00012078"/>
    </source>
</evidence>
<dbReference type="NCBIfam" id="TIGR00191">
    <property type="entry name" value="thrB"/>
    <property type="match status" value="1"/>
</dbReference>
<dbReference type="PIRSF" id="PIRSF000676">
    <property type="entry name" value="Homoser_kin"/>
    <property type="match status" value="1"/>
</dbReference>
<keyword evidence="9 11" id="KW-0418">Kinase</keyword>
<evidence type="ECO:0000259" key="12">
    <source>
        <dbReference type="Pfam" id="PF00288"/>
    </source>
</evidence>
<reference evidence="15" key="1">
    <citation type="journal article" date="2020" name="mSystems">
        <title>Genome- and Community-Level Interaction Insights into Carbon Utilization and Element Cycling Functions of Hydrothermarchaeota in Hydrothermal Sediment.</title>
        <authorList>
            <person name="Zhou Z."/>
            <person name="Liu Y."/>
            <person name="Xu W."/>
            <person name="Pan J."/>
            <person name="Luo Z.H."/>
            <person name="Li M."/>
        </authorList>
    </citation>
    <scope>NUCLEOTIDE SEQUENCE [LARGE SCALE GENOMIC DNA]</scope>
    <source>
        <strain evidence="14">SpSt-618</strain>
        <strain evidence="15">SpSt-657</strain>
    </source>
</reference>
<evidence type="ECO:0000256" key="6">
    <source>
        <dbReference type="ARBA" id="ARBA00022679"/>
    </source>
</evidence>
<dbReference type="GO" id="GO:0005737">
    <property type="term" value="C:cytoplasm"/>
    <property type="evidence" value="ECO:0007669"/>
    <property type="project" value="UniProtKB-SubCell"/>
</dbReference>
<dbReference type="PROSITE" id="PS00627">
    <property type="entry name" value="GHMP_KINASES_ATP"/>
    <property type="match status" value="1"/>
</dbReference>
<evidence type="ECO:0000313" key="15">
    <source>
        <dbReference type="EMBL" id="HGQ18826.1"/>
    </source>
</evidence>
<dbReference type="Gene3D" id="3.30.230.10">
    <property type="match status" value="1"/>
</dbReference>
<keyword evidence="8 11" id="KW-0547">Nucleotide-binding</keyword>
<protein>
    <recommendedName>
        <fullName evidence="4 11">Homoserine kinase</fullName>
        <shortName evidence="11">HK</shortName>
        <shortName evidence="11">HSK</shortName>
        <ecNumber evidence="3 11">2.7.1.39</ecNumber>
    </recommendedName>
</protein>
<dbReference type="GO" id="GO:0004413">
    <property type="term" value="F:homoserine kinase activity"/>
    <property type="evidence" value="ECO:0007669"/>
    <property type="project" value="UniProtKB-UniRule"/>
</dbReference>
<evidence type="ECO:0000256" key="4">
    <source>
        <dbReference type="ARBA" id="ARBA00017858"/>
    </source>
</evidence>
<dbReference type="PANTHER" id="PTHR20861">
    <property type="entry name" value="HOMOSERINE/4-DIPHOSPHOCYTIDYL-2-C-METHYL-D-ERYTHRITOL KINASE"/>
    <property type="match status" value="1"/>
</dbReference>
<comment type="pathway">
    <text evidence="1 11">Amino-acid biosynthesis; L-threonine biosynthesis; L-threonine from L-aspartate: step 4/5.</text>
</comment>
<keyword evidence="7 11" id="KW-0791">Threonine biosynthesis</keyword>
<comment type="caution">
    <text evidence="15">The sequence shown here is derived from an EMBL/GenBank/DDBJ whole genome shotgun (WGS) entry which is preliminary data.</text>
</comment>
<comment type="catalytic activity">
    <reaction evidence="11">
        <text>L-homoserine + ATP = O-phospho-L-homoserine + ADP + H(+)</text>
        <dbReference type="Rhea" id="RHEA:13985"/>
        <dbReference type="ChEBI" id="CHEBI:15378"/>
        <dbReference type="ChEBI" id="CHEBI:30616"/>
        <dbReference type="ChEBI" id="CHEBI:57476"/>
        <dbReference type="ChEBI" id="CHEBI:57590"/>
        <dbReference type="ChEBI" id="CHEBI:456216"/>
        <dbReference type="EC" id="2.7.1.39"/>
    </reaction>
</comment>
<proteinExistence type="inferred from homology"/>
<feature type="binding site" evidence="11">
    <location>
        <begin position="96"/>
        <end position="106"/>
    </location>
    <ligand>
        <name>ATP</name>
        <dbReference type="ChEBI" id="CHEBI:30616"/>
    </ligand>
</feature>
<dbReference type="InterPro" id="IPR006203">
    <property type="entry name" value="GHMP_knse_ATP-bd_CS"/>
</dbReference>
<evidence type="ECO:0000256" key="9">
    <source>
        <dbReference type="ARBA" id="ARBA00022777"/>
    </source>
</evidence>
<dbReference type="Pfam" id="PF00288">
    <property type="entry name" value="GHMP_kinases_N"/>
    <property type="match status" value="1"/>
</dbReference>
<comment type="subcellular location">
    <subcellularLocation>
        <location evidence="11">Cytoplasm</location>
    </subcellularLocation>
</comment>
<dbReference type="EMBL" id="DTBZ01000145">
    <property type="protein sequence ID" value="HGQ18826.1"/>
    <property type="molecule type" value="Genomic_DNA"/>
</dbReference>
<keyword evidence="6 11" id="KW-0808">Transferase</keyword>
<organism evidence="15">
    <name type="scientific">Ignisphaera aggregans</name>
    <dbReference type="NCBI Taxonomy" id="334771"/>
    <lineage>
        <taxon>Archaea</taxon>
        <taxon>Thermoproteota</taxon>
        <taxon>Thermoprotei</taxon>
        <taxon>Desulfurococcales</taxon>
        <taxon>Desulfurococcaceae</taxon>
        <taxon>Ignisphaera</taxon>
    </lineage>
</organism>
<dbReference type="PANTHER" id="PTHR20861:SF1">
    <property type="entry name" value="HOMOSERINE KINASE"/>
    <property type="match status" value="1"/>
</dbReference>
<dbReference type="NCBIfam" id="NF002288">
    <property type="entry name" value="PRK01212.1-4"/>
    <property type="match status" value="1"/>
</dbReference>
<dbReference type="InterPro" id="IPR036554">
    <property type="entry name" value="GHMP_kinase_C_sf"/>
</dbReference>
<dbReference type="GO" id="GO:0005524">
    <property type="term" value="F:ATP binding"/>
    <property type="evidence" value="ECO:0007669"/>
    <property type="project" value="UniProtKB-UniRule"/>
</dbReference>
<evidence type="ECO:0000259" key="13">
    <source>
        <dbReference type="Pfam" id="PF08544"/>
    </source>
</evidence>
<dbReference type="InterPro" id="IPR000870">
    <property type="entry name" value="Homoserine_kinase"/>
</dbReference>
<evidence type="ECO:0000256" key="2">
    <source>
        <dbReference type="ARBA" id="ARBA00007370"/>
    </source>
</evidence>
<comment type="similarity">
    <text evidence="2 11">Belongs to the GHMP kinase family. Homoserine kinase subfamily.</text>
</comment>
<dbReference type="GO" id="GO:0009088">
    <property type="term" value="P:threonine biosynthetic process"/>
    <property type="evidence" value="ECO:0007669"/>
    <property type="project" value="UniProtKB-UniRule"/>
</dbReference>
<dbReference type="SUPFAM" id="SSF54211">
    <property type="entry name" value="Ribosomal protein S5 domain 2-like"/>
    <property type="match status" value="1"/>
</dbReference>
<gene>
    <name evidence="11" type="primary">thrB</name>
    <name evidence="14" type="ORF">ENT87_05015</name>
    <name evidence="15" type="ORF">ENU30_07645</name>
</gene>
<dbReference type="InterPro" id="IPR013750">
    <property type="entry name" value="GHMP_kinase_C_dom"/>
</dbReference>
<sequence>MAEVRDDAAKHVIVKAPGSIANLGPGFDILAIAISGLYDVVEISSTTGNGSIHVASEGFNVPSGAQNVAYAVAKGFMEKYRIRDVDLYIRVIKGIPPASGLGSSGATSAATAFALSKLFGLNLSDGELLYLSGLGEAYATGSPHYDNVAASLFGGFIIVDINKNRVYSFRPHMKFNIAIVVPKLHELTSGKKTGYARSLLPKQIDLDMHTRQSSSLAKLIYALFSSDVELFGEAVSTDFVVEPYRAKMIPYYYELKKLAFEYGALGFNISGAGPSVFSIHRTSEEARYVGKKLMEFLINKGVDCEYIVSHLSESGVEVIEVKTYG</sequence>
<accession>A0A7J3JRW6</accession>
<evidence type="ECO:0000256" key="7">
    <source>
        <dbReference type="ARBA" id="ARBA00022697"/>
    </source>
</evidence>
<dbReference type="InterPro" id="IPR020568">
    <property type="entry name" value="Ribosomal_Su5_D2-typ_SF"/>
</dbReference>
<dbReference type="Gene3D" id="3.30.70.890">
    <property type="entry name" value="GHMP kinase, C-terminal domain"/>
    <property type="match status" value="1"/>
</dbReference>
<evidence type="ECO:0000256" key="8">
    <source>
        <dbReference type="ARBA" id="ARBA00022741"/>
    </source>
</evidence>
<feature type="domain" description="GHMP kinase C-terminal" evidence="13">
    <location>
        <begin position="220"/>
        <end position="290"/>
    </location>
</feature>
<keyword evidence="11" id="KW-0963">Cytoplasm</keyword>
<dbReference type="AlphaFoldDB" id="A0A7J3JRW6"/>
<evidence type="ECO:0000256" key="5">
    <source>
        <dbReference type="ARBA" id="ARBA00022605"/>
    </source>
</evidence>
<dbReference type="HAMAP" id="MF_00384">
    <property type="entry name" value="Homoser_kinase"/>
    <property type="match status" value="1"/>
</dbReference>
<name>A0A7J3JRW6_9CREN</name>
<keyword evidence="10 11" id="KW-0067">ATP-binding</keyword>
<evidence type="ECO:0000256" key="10">
    <source>
        <dbReference type="ARBA" id="ARBA00022840"/>
    </source>
</evidence>
<evidence type="ECO:0000256" key="11">
    <source>
        <dbReference type="HAMAP-Rule" id="MF_00384"/>
    </source>
</evidence>
<dbReference type="InterPro" id="IPR006204">
    <property type="entry name" value="GHMP_kinase_N_dom"/>
</dbReference>
<dbReference type="SUPFAM" id="SSF55060">
    <property type="entry name" value="GHMP Kinase, C-terminal domain"/>
    <property type="match status" value="1"/>
</dbReference>
<feature type="domain" description="GHMP kinase N-terminal" evidence="12">
    <location>
        <begin position="67"/>
        <end position="155"/>
    </location>
</feature>
<dbReference type="EC" id="2.7.1.39" evidence="3 11"/>
<dbReference type="Pfam" id="PF08544">
    <property type="entry name" value="GHMP_kinases_C"/>
    <property type="match status" value="1"/>
</dbReference>
<dbReference type="InterPro" id="IPR014721">
    <property type="entry name" value="Ribsml_uS5_D2-typ_fold_subgr"/>
</dbReference>
<dbReference type="UniPathway" id="UPA00050">
    <property type="reaction ID" value="UER00064"/>
</dbReference>
<dbReference type="EMBL" id="DTAI01000143">
    <property type="protein sequence ID" value="HGN36889.1"/>
    <property type="molecule type" value="Genomic_DNA"/>
</dbReference>